<reference evidence="2" key="1">
    <citation type="journal article" date="2022" name="bioRxiv">
        <title>Sequencing and chromosome-scale assembly of the giantPleurodeles waltlgenome.</title>
        <authorList>
            <person name="Brown T."/>
            <person name="Elewa A."/>
            <person name="Iarovenko S."/>
            <person name="Subramanian E."/>
            <person name="Araus A.J."/>
            <person name="Petzold A."/>
            <person name="Susuki M."/>
            <person name="Suzuki K.-i.T."/>
            <person name="Hayashi T."/>
            <person name="Toyoda A."/>
            <person name="Oliveira C."/>
            <person name="Osipova E."/>
            <person name="Leigh N.D."/>
            <person name="Simon A."/>
            <person name="Yun M.H."/>
        </authorList>
    </citation>
    <scope>NUCLEOTIDE SEQUENCE</scope>
    <source>
        <strain evidence="2">20211129_DDA</strain>
        <tissue evidence="2">Liver</tissue>
    </source>
</reference>
<dbReference type="EMBL" id="JANPWB010000001">
    <property type="protein sequence ID" value="KAJ1214668.1"/>
    <property type="molecule type" value="Genomic_DNA"/>
</dbReference>
<comment type="caution">
    <text evidence="2">The sequence shown here is derived from an EMBL/GenBank/DDBJ whole genome shotgun (WGS) entry which is preliminary data.</text>
</comment>
<organism evidence="2 3">
    <name type="scientific">Pleurodeles waltl</name>
    <name type="common">Iberian ribbed newt</name>
    <dbReference type="NCBI Taxonomy" id="8319"/>
    <lineage>
        <taxon>Eukaryota</taxon>
        <taxon>Metazoa</taxon>
        <taxon>Chordata</taxon>
        <taxon>Craniata</taxon>
        <taxon>Vertebrata</taxon>
        <taxon>Euteleostomi</taxon>
        <taxon>Amphibia</taxon>
        <taxon>Batrachia</taxon>
        <taxon>Caudata</taxon>
        <taxon>Salamandroidea</taxon>
        <taxon>Salamandridae</taxon>
        <taxon>Pleurodelinae</taxon>
        <taxon>Pleurodeles</taxon>
    </lineage>
</organism>
<dbReference type="AlphaFoldDB" id="A0AAV7WKT1"/>
<proteinExistence type="predicted"/>
<name>A0AAV7WKT1_PLEWA</name>
<evidence type="ECO:0000313" key="3">
    <source>
        <dbReference type="Proteomes" id="UP001066276"/>
    </source>
</evidence>
<accession>A0AAV7WKT1</accession>
<gene>
    <name evidence="2" type="ORF">NDU88_002286</name>
</gene>
<dbReference type="Proteomes" id="UP001066276">
    <property type="component" value="Chromosome 1_1"/>
</dbReference>
<evidence type="ECO:0000256" key="1">
    <source>
        <dbReference type="SAM" id="MobiDB-lite"/>
    </source>
</evidence>
<feature type="region of interest" description="Disordered" evidence="1">
    <location>
        <begin position="24"/>
        <end position="51"/>
    </location>
</feature>
<protein>
    <submittedName>
        <fullName evidence="2">Uncharacterized protein</fullName>
    </submittedName>
</protein>
<feature type="compositionally biased region" description="Low complexity" evidence="1">
    <location>
        <begin position="34"/>
        <end position="48"/>
    </location>
</feature>
<keyword evidence="3" id="KW-1185">Reference proteome</keyword>
<evidence type="ECO:0000313" key="2">
    <source>
        <dbReference type="EMBL" id="KAJ1214668.1"/>
    </source>
</evidence>
<sequence>MAGTTPPQARGPTKAHSWHGTQAVEVPALVPNLSPSSASRRGGRRPAAMVPLQETVQQWKWEERATGRGPILRLTHGPSCFRASEVHISQQLTASPALQLQAGRSQAASKGVRGSGAKLRHRMMAECTHLQMMSWKLHSHTVILVDR</sequence>